<dbReference type="InterPro" id="IPR017853">
    <property type="entry name" value="GH"/>
</dbReference>
<evidence type="ECO:0000259" key="8">
    <source>
        <dbReference type="SMART" id="SM00813"/>
    </source>
</evidence>
<dbReference type="GO" id="GO:0046556">
    <property type="term" value="F:alpha-L-arabinofuranosidase activity"/>
    <property type="evidence" value="ECO:0007669"/>
    <property type="project" value="UniProtKB-EC"/>
</dbReference>
<proteinExistence type="inferred from homology"/>
<dbReference type="AlphaFoldDB" id="A0A326U4L6"/>
<evidence type="ECO:0000313" key="9">
    <source>
        <dbReference type="EMBL" id="PZW27972.1"/>
    </source>
</evidence>
<accession>A0A326U4L6</accession>
<dbReference type="PANTHER" id="PTHR43576:SF2">
    <property type="entry name" value="INTRACELLULAR EXO-ALPHA-L-ARABINOFURANOSIDASE 2"/>
    <property type="match status" value="1"/>
</dbReference>
<keyword evidence="7" id="KW-0326">Glycosidase</keyword>
<dbReference type="SMART" id="SM00813">
    <property type="entry name" value="Alpha-L-AF_C"/>
    <property type="match status" value="1"/>
</dbReference>
<dbReference type="InterPro" id="IPR010720">
    <property type="entry name" value="Alpha-L-AF_C"/>
</dbReference>
<dbReference type="Gene3D" id="3.20.20.80">
    <property type="entry name" value="Glycosidases"/>
    <property type="match status" value="1"/>
</dbReference>
<evidence type="ECO:0000256" key="4">
    <source>
        <dbReference type="ARBA" id="ARBA00012670"/>
    </source>
</evidence>
<feature type="domain" description="Alpha-L-arabinofuranosidase C-terminal" evidence="8">
    <location>
        <begin position="300"/>
        <end position="504"/>
    </location>
</feature>
<comment type="similarity">
    <text evidence="2">Belongs to the glycosyl hydrolase 51 family.</text>
</comment>
<dbReference type="InterPro" id="IPR013780">
    <property type="entry name" value="Glyco_hydro_b"/>
</dbReference>
<dbReference type="SUPFAM" id="SSF51011">
    <property type="entry name" value="Glycosyl hydrolase domain"/>
    <property type="match status" value="1"/>
</dbReference>
<keyword evidence="5" id="KW-0378">Hydrolase</keyword>
<keyword evidence="10" id="KW-1185">Reference proteome</keyword>
<dbReference type="RefSeq" id="WP_170142687.1">
    <property type="nucleotide sequence ID" value="NZ_BIFX01000003.1"/>
</dbReference>
<evidence type="ECO:0000256" key="7">
    <source>
        <dbReference type="ARBA" id="ARBA00023295"/>
    </source>
</evidence>
<keyword evidence="6" id="KW-0119">Carbohydrate metabolism</keyword>
<dbReference type="Proteomes" id="UP000248806">
    <property type="component" value="Unassembled WGS sequence"/>
</dbReference>
<evidence type="ECO:0000256" key="3">
    <source>
        <dbReference type="ARBA" id="ARBA00011165"/>
    </source>
</evidence>
<dbReference type="Gene3D" id="2.60.40.1180">
    <property type="entry name" value="Golgi alpha-mannosidase II"/>
    <property type="match status" value="1"/>
</dbReference>
<dbReference type="GO" id="GO:0046373">
    <property type="term" value="P:L-arabinose metabolic process"/>
    <property type="evidence" value="ECO:0007669"/>
    <property type="project" value="InterPro"/>
</dbReference>
<dbReference type="Pfam" id="PF06964">
    <property type="entry name" value="Alpha-L-AF_C"/>
    <property type="match status" value="1"/>
</dbReference>
<sequence>METVQRVVVLPQEPIGQVSPYLHGHFAEHLGDLIYPGIYVGEQADIPHTNGLRNAVIEALRPLQIPVLRWPGGCFADGYHWRDGIGPRERRPLRLNPNWGMAEEPNSFGTHEFIAFCRAIGAEPYFAGNLGSGTPAELRDWVEYCNFAGRSALADERRANGAEEPFHVRFWGIGNENWGCGGNMSPEEYAGLYSRFRTFVHNYSGTRVEAIACGPNGNDWQWTRRFFEHMARHHTHCRLNSLQGFAAHYYCGSAGTATDYTESQWLELLTKAAAIEGIITGHRRIMDEYDPKRACKLIVDEWGTWHPVEPGKPESGLYQQNTIRDACVAALTLDTFHNHADKVFMANLAQLVNVLQALLLVEGDRCIQTPTYHVFRLYQPHQGAQAVRFLSQAEVISHGEASEEQCRSCSVDRQPFALQAVHGSASMRNGTLCVTVVNTHPTQPVELDLELYQGKLTEVEKVTLAAQDMHAHNTFAHPNTVQLAPPQTLKARDQRLRVQLPAGSITRLMGQLG</sequence>
<dbReference type="SUPFAM" id="SSF51445">
    <property type="entry name" value="(Trans)glycosidases"/>
    <property type="match status" value="1"/>
</dbReference>
<dbReference type="EMBL" id="QKUF01000011">
    <property type="protein sequence ID" value="PZW27972.1"/>
    <property type="molecule type" value="Genomic_DNA"/>
</dbReference>
<reference evidence="9 10" key="1">
    <citation type="submission" date="2018-06" db="EMBL/GenBank/DDBJ databases">
        <title>Genomic Encyclopedia of Archaeal and Bacterial Type Strains, Phase II (KMG-II): from individual species to whole genera.</title>
        <authorList>
            <person name="Goeker M."/>
        </authorList>
    </citation>
    <scope>NUCLEOTIDE SEQUENCE [LARGE SCALE GENOMIC DNA]</scope>
    <source>
        <strain evidence="9 10">ATCC BAA-1881</strain>
    </source>
</reference>
<comment type="subunit">
    <text evidence="3">Homohexamer; trimer of dimers.</text>
</comment>
<dbReference type="InterPro" id="IPR055235">
    <property type="entry name" value="ASD1_cat"/>
</dbReference>
<evidence type="ECO:0000256" key="6">
    <source>
        <dbReference type="ARBA" id="ARBA00023277"/>
    </source>
</evidence>
<evidence type="ECO:0000256" key="1">
    <source>
        <dbReference type="ARBA" id="ARBA00001462"/>
    </source>
</evidence>
<dbReference type="EC" id="3.2.1.55" evidence="4"/>
<protein>
    <recommendedName>
        <fullName evidence="4">non-reducing end alpha-L-arabinofuranosidase</fullName>
        <ecNumber evidence="4">3.2.1.55</ecNumber>
    </recommendedName>
</protein>
<organism evidence="9 10">
    <name type="scientific">Thermosporothrix hazakensis</name>
    <dbReference type="NCBI Taxonomy" id="644383"/>
    <lineage>
        <taxon>Bacteria</taxon>
        <taxon>Bacillati</taxon>
        <taxon>Chloroflexota</taxon>
        <taxon>Ktedonobacteria</taxon>
        <taxon>Ktedonobacterales</taxon>
        <taxon>Thermosporotrichaceae</taxon>
        <taxon>Thermosporothrix</taxon>
    </lineage>
</organism>
<evidence type="ECO:0000313" key="10">
    <source>
        <dbReference type="Proteomes" id="UP000248806"/>
    </source>
</evidence>
<dbReference type="GO" id="GO:0000272">
    <property type="term" value="P:polysaccharide catabolic process"/>
    <property type="evidence" value="ECO:0007669"/>
    <property type="project" value="TreeGrafter"/>
</dbReference>
<dbReference type="Pfam" id="PF22848">
    <property type="entry name" value="ASD1_dom"/>
    <property type="match status" value="1"/>
</dbReference>
<comment type="catalytic activity">
    <reaction evidence="1">
        <text>Hydrolysis of terminal non-reducing alpha-L-arabinofuranoside residues in alpha-L-arabinosides.</text>
        <dbReference type="EC" id="3.2.1.55"/>
    </reaction>
</comment>
<dbReference type="PANTHER" id="PTHR43576">
    <property type="entry name" value="ALPHA-L-ARABINOFURANOSIDASE C-RELATED"/>
    <property type="match status" value="1"/>
</dbReference>
<comment type="caution">
    <text evidence="9">The sequence shown here is derived from an EMBL/GenBank/DDBJ whole genome shotgun (WGS) entry which is preliminary data.</text>
</comment>
<gene>
    <name evidence="9" type="ORF">EI42_03350</name>
</gene>
<evidence type="ECO:0000256" key="2">
    <source>
        <dbReference type="ARBA" id="ARBA00007186"/>
    </source>
</evidence>
<evidence type="ECO:0000256" key="5">
    <source>
        <dbReference type="ARBA" id="ARBA00022801"/>
    </source>
</evidence>
<name>A0A326U4L6_THEHA</name>